<protein>
    <submittedName>
        <fullName evidence="2">Uncharacterized protein</fullName>
    </submittedName>
</protein>
<dbReference type="EMBL" id="BLXT01006199">
    <property type="protein sequence ID" value="GFO29826.1"/>
    <property type="molecule type" value="Genomic_DNA"/>
</dbReference>
<sequence>MKLSTILGLTAIVAVASAAVPLDRETRFFKKVTRFVSSTAGKATGAVGDFVEDSADAVGDFAGDAVDAVGDFADDAVDTVGDAAKTAVKGVTGISKKAYREAYSAAKKSFNAVKDLAEDVDFDQAVDVLVGLIDSELTKSLCIFSCQAAAVSIFGPGGVPYAAVGCPTLCSAASGWMRSFAIKHITTQGPGKDE</sequence>
<evidence type="ECO:0000256" key="1">
    <source>
        <dbReference type="SAM" id="SignalP"/>
    </source>
</evidence>
<gene>
    <name evidence="2" type="ORF">PoB_005633100</name>
</gene>
<organism evidence="2 3">
    <name type="scientific">Plakobranchus ocellatus</name>
    <dbReference type="NCBI Taxonomy" id="259542"/>
    <lineage>
        <taxon>Eukaryota</taxon>
        <taxon>Metazoa</taxon>
        <taxon>Spiralia</taxon>
        <taxon>Lophotrochozoa</taxon>
        <taxon>Mollusca</taxon>
        <taxon>Gastropoda</taxon>
        <taxon>Heterobranchia</taxon>
        <taxon>Euthyneura</taxon>
        <taxon>Panpulmonata</taxon>
        <taxon>Sacoglossa</taxon>
        <taxon>Placobranchoidea</taxon>
        <taxon>Plakobranchidae</taxon>
        <taxon>Plakobranchus</taxon>
    </lineage>
</organism>
<reference evidence="2 3" key="1">
    <citation type="journal article" date="2021" name="Elife">
        <title>Chloroplast acquisition without the gene transfer in kleptoplastic sea slugs, Plakobranchus ocellatus.</title>
        <authorList>
            <person name="Maeda T."/>
            <person name="Takahashi S."/>
            <person name="Yoshida T."/>
            <person name="Shimamura S."/>
            <person name="Takaki Y."/>
            <person name="Nagai Y."/>
            <person name="Toyoda A."/>
            <person name="Suzuki Y."/>
            <person name="Arimoto A."/>
            <person name="Ishii H."/>
            <person name="Satoh N."/>
            <person name="Nishiyama T."/>
            <person name="Hasebe M."/>
            <person name="Maruyama T."/>
            <person name="Minagawa J."/>
            <person name="Obokata J."/>
            <person name="Shigenobu S."/>
        </authorList>
    </citation>
    <scope>NUCLEOTIDE SEQUENCE [LARGE SCALE GENOMIC DNA]</scope>
</reference>
<dbReference type="AlphaFoldDB" id="A0AAV4CAR8"/>
<feature type="chain" id="PRO_5043461474" evidence="1">
    <location>
        <begin position="19"/>
        <end position="194"/>
    </location>
</feature>
<feature type="signal peptide" evidence="1">
    <location>
        <begin position="1"/>
        <end position="18"/>
    </location>
</feature>
<accession>A0AAV4CAR8</accession>
<comment type="caution">
    <text evidence="2">The sequence shown here is derived from an EMBL/GenBank/DDBJ whole genome shotgun (WGS) entry which is preliminary data.</text>
</comment>
<name>A0AAV4CAR8_9GAST</name>
<keyword evidence="3" id="KW-1185">Reference proteome</keyword>
<keyword evidence="1" id="KW-0732">Signal</keyword>
<evidence type="ECO:0000313" key="2">
    <source>
        <dbReference type="EMBL" id="GFO29826.1"/>
    </source>
</evidence>
<dbReference type="Proteomes" id="UP000735302">
    <property type="component" value="Unassembled WGS sequence"/>
</dbReference>
<evidence type="ECO:0000313" key="3">
    <source>
        <dbReference type="Proteomes" id="UP000735302"/>
    </source>
</evidence>
<proteinExistence type="predicted"/>